<reference evidence="2" key="1">
    <citation type="journal article" date="2022" name="bioRxiv">
        <title>Sequencing and chromosome-scale assembly of the giantPleurodeles waltlgenome.</title>
        <authorList>
            <person name="Brown T."/>
            <person name="Elewa A."/>
            <person name="Iarovenko S."/>
            <person name="Subramanian E."/>
            <person name="Araus A.J."/>
            <person name="Petzold A."/>
            <person name="Susuki M."/>
            <person name="Suzuki K.-i.T."/>
            <person name="Hayashi T."/>
            <person name="Toyoda A."/>
            <person name="Oliveira C."/>
            <person name="Osipova E."/>
            <person name="Leigh N.D."/>
            <person name="Simon A."/>
            <person name="Yun M.H."/>
        </authorList>
    </citation>
    <scope>NUCLEOTIDE SEQUENCE</scope>
    <source>
        <strain evidence="2">20211129_DDA</strain>
        <tissue evidence="2">Liver</tissue>
    </source>
</reference>
<gene>
    <name evidence="2" type="ORF">NDU88_003956</name>
</gene>
<proteinExistence type="predicted"/>
<feature type="compositionally biased region" description="Basic and acidic residues" evidence="1">
    <location>
        <begin position="13"/>
        <end position="92"/>
    </location>
</feature>
<keyword evidence="3" id="KW-1185">Reference proteome</keyword>
<sequence length="115" mass="13048">MSIDSTWSNGFWVKEEGLGHEKRENQADRQREEEGGKELEDAITRTDPRKVKDKEERECIGGKQPGSKEDPKGDTEVKRSNGGYTDERRDLGTADLLTTPSKVRGTNLKEEKKEL</sequence>
<evidence type="ECO:0000313" key="3">
    <source>
        <dbReference type="Proteomes" id="UP001066276"/>
    </source>
</evidence>
<dbReference type="EMBL" id="JANPWB010000014">
    <property type="protein sequence ID" value="KAJ1098849.1"/>
    <property type="molecule type" value="Genomic_DNA"/>
</dbReference>
<feature type="region of interest" description="Disordered" evidence="1">
    <location>
        <begin position="1"/>
        <end position="115"/>
    </location>
</feature>
<evidence type="ECO:0000256" key="1">
    <source>
        <dbReference type="SAM" id="MobiDB-lite"/>
    </source>
</evidence>
<evidence type="ECO:0000313" key="2">
    <source>
        <dbReference type="EMBL" id="KAJ1098849.1"/>
    </source>
</evidence>
<name>A0AAV7M6X5_PLEWA</name>
<protein>
    <submittedName>
        <fullName evidence="2">Uncharacterized protein</fullName>
    </submittedName>
</protein>
<dbReference type="Proteomes" id="UP001066276">
    <property type="component" value="Chromosome 10"/>
</dbReference>
<dbReference type="AlphaFoldDB" id="A0AAV7M6X5"/>
<comment type="caution">
    <text evidence="2">The sequence shown here is derived from an EMBL/GenBank/DDBJ whole genome shotgun (WGS) entry which is preliminary data.</text>
</comment>
<accession>A0AAV7M6X5</accession>
<organism evidence="2 3">
    <name type="scientific">Pleurodeles waltl</name>
    <name type="common">Iberian ribbed newt</name>
    <dbReference type="NCBI Taxonomy" id="8319"/>
    <lineage>
        <taxon>Eukaryota</taxon>
        <taxon>Metazoa</taxon>
        <taxon>Chordata</taxon>
        <taxon>Craniata</taxon>
        <taxon>Vertebrata</taxon>
        <taxon>Euteleostomi</taxon>
        <taxon>Amphibia</taxon>
        <taxon>Batrachia</taxon>
        <taxon>Caudata</taxon>
        <taxon>Salamandroidea</taxon>
        <taxon>Salamandridae</taxon>
        <taxon>Pleurodelinae</taxon>
        <taxon>Pleurodeles</taxon>
    </lineage>
</organism>